<dbReference type="Proteomes" id="UP000315522">
    <property type="component" value="Unassembled WGS sequence"/>
</dbReference>
<comment type="caution">
    <text evidence="2">The sequence shown here is derived from an EMBL/GenBank/DDBJ whole genome shotgun (WGS) entry which is preliminary data.</text>
</comment>
<reference evidence="2 3" key="1">
    <citation type="submission" date="2018-05" db="EMBL/GenBank/DDBJ databases">
        <title>Genome sequencing and assembly of the regulated plant pathogen Lachnellula willkommii and related sister species for the development of diagnostic species identification markers.</title>
        <authorList>
            <person name="Giroux E."/>
            <person name="Bilodeau G."/>
        </authorList>
    </citation>
    <scope>NUCLEOTIDE SEQUENCE [LARGE SCALE GENOMIC DNA]</scope>
    <source>
        <strain evidence="2 3">CBS 172.35</strain>
    </source>
</reference>
<feature type="compositionally biased region" description="Polar residues" evidence="1">
    <location>
        <begin position="155"/>
        <end position="177"/>
    </location>
</feature>
<accession>A0A559MI90</accession>
<evidence type="ECO:0000256" key="1">
    <source>
        <dbReference type="SAM" id="MobiDB-lite"/>
    </source>
</evidence>
<proteinExistence type="predicted"/>
<evidence type="ECO:0000313" key="3">
    <source>
        <dbReference type="Proteomes" id="UP000315522"/>
    </source>
</evidence>
<dbReference type="EMBL" id="QGML01000268">
    <property type="protein sequence ID" value="TVY92677.1"/>
    <property type="molecule type" value="Genomic_DNA"/>
</dbReference>
<keyword evidence="3" id="KW-1185">Reference proteome</keyword>
<sequence>MPPSGTPPQSNEGQVSTGNQEPYYSNEDVAILHDIVTLAQELLPRLPERERLPTNALFNAYYDILPRLGLNADHDSRYARVLFKIGGLRAEGTLYERFEEVLARMGIEIEFANEDEGEFSQPEDSQDHIENATVGTTPPEDENVESKTHRRRNSESSFWDQGTPTAPQRRNSFSSAAQVAHQPGRPQFLQEIQPRKLPASNPPPNHEDLGGDGEHPYQHILAYGSTVNHNLLSVDGMDMVSTLQFPHRISMKPVRTQQLRQLWTMIPPPQSLSKDIQTNHKNLMT</sequence>
<feature type="compositionally biased region" description="Polar residues" evidence="1">
    <location>
        <begin position="7"/>
        <end position="22"/>
    </location>
</feature>
<feature type="region of interest" description="Disordered" evidence="1">
    <location>
        <begin position="116"/>
        <end position="183"/>
    </location>
</feature>
<feature type="region of interest" description="Disordered" evidence="1">
    <location>
        <begin position="1"/>
        <end position="22"/>
    </location>
</feature>
<dbReference type="AlphaFoldDB" id="A0A559MI90"/>
<evidence type="ECO:0000313" key="2">
    <source>
        <dbReference type="EMBL" id="TVY92677.1"/>
    </source>
</evidence>
<gene>
    <name evidence="2" type="ORF">LAWI1_G002366</name>
</gene>
<organism evidence="2 3">
    <name type="scientific">Lachnellula willkommii</name>
    <dbReference type="NCBI Taxonomy" id="215461"/>
    <lineage>
        <taxon>Eukaryota</taxon>
        <taxon>Fungi</taxon>
        <taxon>Dikarya</taxon>
        <taxon>Ascomycota</taxon>
        <taxon>Pezizomycotina</taxon>
        <taxon>Leotiomycetes</taxon>
        <taxon>Helotiales</taxon>
        <taxon>Lachnaceae</taxon>
        <taxon>Lachnellula</taxon>
    </lineage>
</organism>
<name>A0A559MI90_9HELO</name>
<protein>
    <submittedName>
        <fullName evidence="2">Uncharacterized protein</fullName>
    </submittedName>
</protein>